<sequence length="50" mass="5991">MELGFFIFVFIQDSKKYCIDSDFVYHGLKGSRFNRYLYAYLGMVDAYNLM</sequence>
<evidence type="ECO:0000313" key="1">
    <source>
        <dbReference type="EMBL" id="MBX27695.1"/>
    </source>
</evidence>
<name>A0A2P2MBS4_RHIMU</name>
<dbReference type="EMBL" id="GGEC01047211">
    <property type="protein sequence ID" value="MBX27695.1"/>
    <property type="molecule type" value="Transcribed_RNA"/>
</dbReference>
<reference evidence="1" key="1">
    <citation type="submission" date="2018-02" db="EMBL/GenBank/DDBJ databases">
        <title>Rhizophora mucronata_Transcriptome.</title>
        <authorList>
            <person name="Meera S.P."/>
            <person name="Sreeshan A."/>
            <person name="Augustine A."/>
        </authorList>
    </citation>
    <scope>NUCLEOTIDE SEQUENCE</scope>
    <source>
        <tissue evidence="1">Leaf</tissue>
    </source>
</reference>
<proteinExistence type="predicted"/>
<organism evidence="1">
    <name type="scientific">Rhizophora mucronata</name>
    <name type="common">Asiatic mangrove</name>
    <dbReference type="NCBI Taxonomy" id="61149"/>
    <lineage>
        <taxon>Eukaryota</taxon>
        <taxon>Viridiplantae</taxon>
        <taxon>Streptophyta</taxon>
        <taxon>Embryophyta</taxon>
        <taxon>Tracheophyta</taxon>
        <taxon>Spermatophyta</taxon>
        <taxon>Magnoliopsida</taxon>
        <taxon>eudicotyledons</taxon>
        <taxon>Gunneridae</taxon>
        <taxon>Pentapetalae</taxon>
        <taxon>rosids</taxon>
        <taxon>fabids</taxon>
        <taxon>Malpighiales</taxon>
        <taxon>Rhizophoraceae</taxon>
        <taxon>Rhizophora</taxon>
    </lineage>
</organism>
<accession>A0A2P2MBS4</accession>
<dbReference type="AlphaFoldDB" id="A0A2P2MBS4"/>
<protein>
    <submittedName>
        <fullName evidence="1">Uncharacterized protein</fullName>
    </submittedName>
</protein>